<dbReference type="Pfam" id="PF02604">
    <property type="entry name" value="PhdYeFM_antitox"/>
    <property type="match status" value="1"/>
</dbReference>
<evidence type="ECO:0000313" key="4">
    <source>
        <dbReference type="Proteomes" id="UP000176228"/>
    </source>
</evidence>
<dbReference type="InterPro" id="IPR036165">
    <property type="entry name" value="YefM-like_sf"/>
</dbReference>
<comment type="similarity">
    <text evidence="1 2">Belongs to the phD/YefM antitoxin family.</text>
</comment>
<dbReference type="Gene3D" id="3.40.1620.10">
    <property type="entry name" value="YefM-like domain"/>
    <property type="match status" value="1"/>
</dbReference>
<dbReference type="NCBIfam" id="TIGR01552">
    <property type="entry name" value="phd_fam"/>
    <property type="match status" value="1"/>
</dbReference>
<evidence type="ECO:0000313" key="3">
    <source>
        <dbReference type="EMBL" id="OGG34645.1"/>
    </source>
</evidence>
<name>A0A1F6BCJ1_9BACT</name>
<protein>
    <recommendedName>
        <fullName evidence="2">Antitoxin</fullName>
    </recommendedName>
</protein>
<evidence type="ECO:0000256" key="1">
    <source>
        <dbReference type="ARBA" id="ARBA00009981"/>
    </source>
</evidence>
<comment type="function">
    <text evidence="2">Antitoxin component of a type II toxin-antitoxin (TA) system.</text>
</comment>
<dbReference type="Proteomes" id="UP000176228">
    <property type="component" value="Unassembled WGS sequence"/>
</dbReference>
<dbReference type="STRING" id="1798391.A2968_04820"/>
<comment type="caution">
    <text evidence="3">The sequence shown here is derived from an EMBL/GenBank/DDBJ whole genome shotgun (WGS) entry which is preliminary data.</text>
</comment>
<proteinExistence type="inferred from homology"/>
<sequence>MKATVSLDEFRKNLSEIIARVMYGDQTFLIKKHNKTGVVVLSEKEYENLRDPRTRFASKSDWNKFFVFTDKIRSRISEKDQKNLDKIIDEEIKAVRA</sequence>
<dbReference type="SUPFAM" id="SSF143120">
    <property type="entry name" value="YefM-like"/>
    <property type="match status" value="1"/>
</dbReference>
<evidence type="ECO:0000256" key="2">
    <source>
        <dbReference type="RuleBase" id="RU362080"/>
    </source>
</evidence>
<reference evidence="3 4" key="1">
    <citation type="journal article" date="2016" name="Nat. Commun.">
        <title>Thousands of microbial genomes shed light on interconnected biogeochemical processes in an aquifer system.</title>
        <authorList>
            <person name="Anantharaman K."/>
            <person name="Brown C.T."/>
            <person name="Hug L.A."/>
            <person name="Sharon I."/>
            <person name="Castelle C.J."/>
            <person name="Probst A.J."/>
            <person name="Thomas B.C."/>
            <person name="Singh A."/>
            <person name="Wilkins M.J."/>
            <person name="Karaoz U."/>
            <person name="Brodie E.L."/>
            <person name="Williams K.H."/>
            <person name="Hubbard S.S."/>
            <person name="Banfield J.F."/>
        </authorList>
    </citation>
    <scope>NUCLEOTIDE SEQUENCE [LARGE SCALE GENOMIC DNA]</scope>
</reference>
<accession>A0A1F6BCJ1</accession>
<dbReference type="InterPro" id="IPR006442">
    <property type="entry name" value="Antitoxin_Phd/YefM"/>
</dbReference>
<organism evidence="3 4">
    <name type="scientific">Candidatus Gottesmanbacteria bacterium RIFCSPLOWO2_01_FULL_42_22</name>
    <dbReference type="NCBI Taxonomy" id="1798391"/>
    <lineage>
        <taxon>Bacteria</taxon>
        <taxon>Candidatus Gottesmaniibacteriota</taxon>
    </lineage>
</organism>
<dbReference type="AlphaFoldDB" id="A0A1F6BCJ1"/>
<gene>
    <name evidence="3" type="ORF">A2968_04820</name>
</gene>
<dbReference type="EMBL" id="MFJU01000032">
    <property type="protein sequence ID" value="OGG34645.1"/>
    <property type="molecule type" value="Genomic_DNA"/>
</dbReference>